<dbReference type="GO" id="GO:0005902">
    <property type="term" value="C:microvillus"/>
    <property type="evidence" value="ECO:0007669"/>
    <property type="project" value="TreeGrafter"/>
</dbReference>
<dbReference type="GO" id="GO:0016459">
    <property type="term" value="C:myosin complex"/>
    <property type="evidence" value="ECO:0007669"/>
    <property type="project" value="UniProtKB-KW"/>
</dbReference>
<feature type="domain" description="Myosin motor" evidence="8">
    <location>
        <begin position="1"/>
        <end position="261"/>
    </location>
</feature>
<dbReference type="GO" id="GO:0005903">
    <property type="term" value="C:brush border"/>
    <property type="evidence" value="ECO:0007669"/>
    <property type="project" value="TreeGrafter"/>
</dbReference>
<dbReference type="GO" id="GO:0005886">
    <property type="term" value="C:plasma membrane"/>
    <property type="evidence" value="ECO:0007669"/>
    <property type="project" value="TreeGrafter"/>
</dbReference>
<evidence type="ECO:0000256" key="6">
    <source>
        <dbReference type="ARBA" id="ARBA00023203"/>
    </source>
</evidence>
<dbReference type="Proteomes" id="UP000694388">
    <property type="component" value="Unplaced"/>
</dbReference>
<evidence type="ECO:0000256" key="4">
    <source>
        <dbReference type="ARBA" id="ARBA00023123"/>
    </source>
</evidence>
<dbReference type="SMART" id="SM00242">
    <property type="entry name" value="MYSc"/>
    <property type="match status" value="1"/>
</dbReference>
<dbReference type="Pfam" id="PF00063">
    <property type="entry name" value="Myosin_head"/>
    <property type="match status" value="1"/>
</dbReference>
<dbReference type="GeneTree" id="ENSGT00940000155752"/>
<dbReference type="Gene3D" id="1.20.58.530">
    <property type="match status" value="1"/>
</dbReference>
<dbReference type="InterPro" id="IPR027417">
    <property type="entry name" value="P-loop_NTPase"/>
</dbReference>
<evidence type="ECO:0000256" key="1">
    <source>
        <dbReference type="ARBA" id="ARBA00008314"/>
    </source>
</evidence>
<dbReference type="FunFam" id="1.20.58.530:FF:000004">
    <property type="entry name" value="Unconventional myosin ID"/>
    <property type="match status" value="1"/>
</dbReference>
<dbReference type="PRINTS" id="PR00193">
    <property type="entry name" value="MYOSINHEAVY"/>
</dbReference>
<dbReference type="Gene3D" id="1.20.120.720">
    <property type="entry name" value="Myosin VI head, motor domain, U50 subdomain"/>
    <property type="match status" value="1"/>
</dbReference>
<sequence>MELLEVSDLMGLDDMALVKALTTRTVEARGDRVSTTLNIAQACYARDALCKNLYCRLFSWLVHRINKSIKVHGESIGKVMGVLDIYGFEIFEDNSFEQFIINYCNEKLQQVFIELTLKEEQDEYIREGIEWIHIEYFNNAIICDLIENTQKGILAMLDEECLRPGNVSDSTFLQKLNNVCAQHSHFQSRLCTNSKFLSDMSLPHDCFRIQHYAGKVTYNVEGFVDKNNDLLFRDLSQAMFLGKAEPHSKSLSRGRSNTAQP</sequence>
<evidence type="ECO:0000256" key="5">
    <source>
        <dbReference type="ARBA" id="ARBA00023175"/>
    </source>
</evidence>
<reference evidence="9" key="1">
    <citation type="submission" date="2025-08" db="UniProtKB">
        <authorList>
            <consortium name="Ensembl"/>
        </authorList>
    </citation>
    <scope>IDENTIFICATION</scope>
</reference>
<dbReference type="PANTHER" id="PTHR13140">
    <property type="entry name" value="MYOSIN"/>
    <property type="match status" value="1"/>
</dbReference>
<evidence type="ECO:0000256" key="3">
    <source>
        <dbReference type="ARBA" id="ARBA00022840"/>
    </source>
</evidence>
<dbReference type="GO" id="GO:0000146">
    <property type="term" value="F:microfilament motor activity"/>
    <property type="evidence" value="ECO:0007669"/>
    <property type="project" value="TreeGrafter"/>
</dbReference>
<name>A0A8C4QPZ2_EPTBU</name>
<keyword evidence="10" id="KW-1185">Reference proteome</keyword>
<dbReference type="OMA" id="DKWGFIS"/>
<dbReference type="InterPro" id="IPR001609">
    <property type="entry name" value="Myosin_head_motor_dom-like"/>
</dbReference>
<comment type="caution">
    <text evidence="7">Lacks conserved residue(s) required for the propagation of feature annotation.</text>
</comment>
<keyword evidence="4 7" id="KW-0518">Myosin</keyword>
<accession>A0A8C4QPZ2</accession>
<organism evidence="9 10">
    <name type="scientific">Eptatretus burgeri</name>
    <name type="common">Inshore hagfish</name>
    <dbReference type="NCBI Taxonomy" id="7764"/>
    <lineage>
        <taxon>Eukaryota</taxon>
        <taxon>Metazoa</taxon>
        <taxon>Chordata</taxon>
        <taxon>Craniata</taxon>
        <taxon>Vertebrata</taxon>
        <taxon>Cyclostomata</taxon>
        <taxon>Myxini</taxon>
        <taxon>Myxiniformes</taxon>
        <taxon>Myxinidae</taxon>
        <taxon>Eptatretinae</taxon>
        <taxon>Eptatretus</taxon>
    </lineage>
</organism>
<dbReference type="GO" id="GO:0006897">
    <property type="term" value="P:endocytosis"/>
    <property type="evidence" value="ECO:0007669"/>
    <property type="project" value="TreeGrafter"/>
</dbReference>
<evidence type="ECO:0000259" key="8">
    <source>
        <dbReference type="PROSITE" id="PS51456"/>
    </source>
</evidence>
<protein>
    <recommendedName>
        <fullName evidence="8">Myosin motor domain-containing protein</fullName>
    </recommendedName>
</protein>
<evidence type="ECO:0000313" key="10">
    <source>
        <dbReference type="Proteomes" id="UP000694388"/>
    </source>
</evidence>
<reference evidence="9" key="2">
    <citation type="submission" date="2025-09" db="UniProtKB">
        <authorList>
            <consortium name="Ensembl"/>
        </authorList>
    </citation>
    <scope>IDENTIFICATION</scope>
</reference>
<evidence type="ECO:0000256" key="2">
    <source>
        <dbReference type="ARBA" id="ARBA00022741"/>
    </source>
</evidence>
<dbReference type="GO" id="GO:0030048">
    <property type="term" value="P:actin filament-based movement"/>
    <property type="evidence" value="ECO:0007669"/>
    <property type="project" value="TreeGrafter"/>
</dbReference>
<dbReference type="GO" id="GO:0005524">
    <property type="term" value="F:ATP binding"/>
    <property type="evidence" value="ECO:0007669"/>
    <property type="project" value="UniProtKB-KW"/>
</dbReference>
<keyword evidence="2" id="KW-0547">Nucleotide-binding</keyword>
<dbReference type="AlphaFoldDB" id="A0A8C4QPZ2"/>
<dbReference type="GO" id="GO:0007015">
    <property type="term" value="P:actin filament organization"/>
    <property type="evidence" value="ECO:0007669"/>
    <property type="project" value="TreeGrafter"/>
</dbReference>
<evidence type="ECO:0000256" key="7">
    <source>
        <dbReference type="PROSITE-ProRule" id="PRU00782"/>
    </source>
</evidence>
<evidence type="ECO:0000313" key="9">
    <source>
        <dbReference type="Ensembl" id="ENSEBUP00000018132.1"/>
    </source>
</evidence>
<dbReference type="SUPFAM" id="SSF52540">
    <property type="entry name" value="P-loop containing nucleoside triphosphate hydrolases"/>
    <property type="match status" value="1"/>
</dbReference>
<dbReference type="Ensembl" id="ENSEBUT00000018708.1">
    <property type="protein sequence ID" value="ENSEBUP00000018132.1"/>
    <property type="gene ID" value="ENSEBUG00000011323.1"/>
</dbReference>
<dbReference type="GO" id="GO:0005737">
    <property type="term" value="C:cytoplasm"/>
    <property type="evidence" value="ECO:0007669"/>
    <property type="project" value="TreeGrafter"/>
</dbReference>
<keyword evidence="6 7" id="KW-0009">Actin-binding</keyword>
<comment type="similarity">
    <text evidence="1 7">Belongs to the TRAFAC class myosin-kinesin ATPase superfamily. Myosin family.</text>
</comment>
<dbReference type="GO" id="GO:0051015">
    <property type="term" value="F:actin filament binding"/>
    <property type="evidence" value="ECO:0007669"/>
    <property type="project" value="TreeGrafter"/>
</dbReference>
<dbReference type="PROSITE" id="PS51456">
    <property type="entry name" value="MYOSIN_MOTOR"/>
    <property type="match status" value="1"/>
</dbReference>
<proteinExistence type="inferred from homology"/>
<keyword evidence="5" id="KW-0505">Motor protein</keyword>
<dbReference type="PANTHER" id="PTHR13140:SF802">
    <property type="entry name" value="UNCONVENTIONAL MYOSIN-IB ISOFORM X1"/>
    <property type="match status" value="1"/>
</dbReference>
<keyword evidence="3" id="KW-0067">ATP-binding</keyword>